<evidence type="ECO:0000313" key="8">
    <source>
        <dbReference type="Proteomes" id="UP001264335"/>
    </source>
</evidence>
<protein>
    <submittedName>
        <fullName evidence="1">Uncharacterized protein</fullName>
    </submittedName>
</protein>
<evidence type="ECO:0000313" key="7">
    <source>
        <dbReference type="Proteomes" id="UP001260773"/>
    </source>
</evidence>
<evidence type="ECO:0000313" key="4">
    <source>
        <dbReference type="EMBL" id="TRZ33218.1"/>
    </source>
</evidence>
<dbReference type="RefSeq" id="WP_016181406.1">
    <property type="nucleotide sequence ID" value="NZ_CAAKNX010000141.1"/>
</dbReference>
<dbReference type="Proteomes" id="UP000316316">
    <property type="component" value="Unassembled WGS sequence"/>
</dbReference>
<reference evidence="3 5" key="2">
    <citation type="submission" date="2018-12" db="EMBL/GenBank/DDBJ databases">
        <title>A novel vanA-carrying plasmid in a clinical isolate of Enterococcus avium.</title>
        <authorList>
            <person name="Bernasconi O.J."/>
            <person name="Luzzaro F."/>
            <person name="Endimiani A."/>
        </authorList>
    </citation>
    <scope>NUCLEOTIDE SEQUENCE [LARGE SCALE GENOMIC DNA]</scope>
    <source>
        <strain evidence="3 5">LC0559/18</strain>
    </source>
</reference>
<evidence type="ECO:0000313" key="1">
    <source>
        <dbReference type="EMBL" id="MDT2400838.1"/>
    </source>
</evidence>
<comment type="caution">
    <text evidence="1">The sequence shown here is derived from an EMBL/GenBank/DDBJ whole genome shotgun (WGS) entry which is preliminary data.</text>
</comment>
<name>A0A2N8PXP8_ENTAV</name>
<dbReference type="Proteomes" id="UP001260773">
    <property type="component" value="Unassembled WGS sequence"/>
</dbReference>
<sequence length="214" mass="25651">MVHKIQTIEHHKIISDFRLLSGLTVSIEDCANLTKELKKYGVEDYYISDYEGNSYLTRYVDYFIDGIPCLKYKKKYLIPLIFRDMPDTQKMFRDSYRWEAFFILLDWYLKYNPEKVIIQCKKKKRKMEVVDTAFLIFRLWEICDGAAFPIANLNNLSEFERWNQIFHLIDTGKSFKRTREFDATKVEDLTQLEAVITIIKMKYQAILQKQGYQV</sequence>
<dbReference type="EMBL" id="RYZS01000001">
    <property type="protein sequence ID" value="RVU96110.1"/>
    <property type="molecule type" value="Genomic_DNA"/>
</dbReference>
<dbReference type="Proteomes" id="UP001264335">
    <property type="component" value="Unassembled WGS sequence"/>
</dbReference>
<evidence type="ECO:0000313" key="2">
    <source>
        <dbReference type="EMBL" id="MDT2516249.1"/>
    </source>
</evidence>
<dbReference type="EMBL" id="JARPWY010000072">
    <property type="protein sequence ID" value="MDT2516249.1"/>
    <property type="molecule type" value="Genomic_DNA"/>
</dbReference>
<dbReference type="Proteomes" id="UP000288388">
    <property type="component" value="Unassembled WGS sequence"/>
</dbReference>
<organism evidence="1 7">
    <name type="scientific">Enterococcus avium</name>
    <name type="common">Streptococcus avium</name>
    <dbReference type="NCBI Taxonomy" id="33945"/>
    <lineage>
        <taxon>Bacteria</taxon>
        <taxon>Bacillati</taxon>
        <taxon>Bacillota</taxon>
        <taxon>Bacilli</taxon>
        <taxon>Lactobacillales</taxon>
        <taxon>Enterococcaceae</taxon>
        <taxon>Enterococcus</taxon>
    </lineage>
</organism>
<accession>A0A2N8PXP8</accession>
<dbReference type="AlphaFoldDB" id="A0A2N8PXP8"/>
<dbReference type="EMBL" id="PDXQ01000001">
    <property type="protein sequence ID" value="TRZ33218.1"/>
    <property type="molecule type" value="Genomic_DNA"/>
</dbReference>
<gene>
    <name evidence="4" type="ORF">AUF17_03650</name>
    <name evidence="3" type="ORF">EK398_15360</name>
    <name evidence="1" type="ORF">P7D43_00520</name>
    <name evidence="2" type="ORF">P7D79_18645</name>
</gene>
<reference evidence="1 8" key="3">
    <citation type="submission" date="2023-03" db="EMBL/GenBank/DDBJ databases">
        <authorList>
            <person name="Shen W."/>
            <person name="Cai J."/>
        </authorList>
    </citation>
    <scope>NUCLEOTIDE SEQUENCE</scope>
    <source>
        <strain evidence="1">P33-2</strain>
        <strain evidence="2 8">Y2</strain>
    </source>
</reference>
<evidence type="ECO:0000313" key="3">
    <source>
        <dbReference type="EMBL" id="RVU96110.1"/>
    </source>
</evidence>
<evidence type="ECO:0000313" key="5">
    <source>
        <dbReference type="Proteomes" id="UP000288388"/>
    </source>
</evidence>
<proteinExistence type="predicted"/>
<dbReference type="EMBL" id="JARPWH010000001">
    <property type="protein sequence ID" value="MDT2400838.1"/>
    <property type="molecule type" value="Genomic_DNA"/>
</dbReference>
<dbReference type="GeneID" id="69568757"/>
<evidence type="ECO:0000313" key="6">
    <source>
        <dbReference type="Proteomes" id="UP000316316"/>
    </source>
</evidence>
<reference evidence="4 6" key="1">
    <citation type="submission" date="2017-10" db="EMBL/GenBank/DDBJ databases">
        <title>FDA dAtabase for Regulatory Grade micrObial Sequences (FDA-ARGOS): Supporting development and validation of Infectious Disease Dx tests.</title>
        <authorList>
            <person name="Campos J."/>
            <person name="Goldberg B."/>
            <person name="Tallon L.J."/>
            <person name="Sadzewicz L."/>
            <person name="Sengamalay N."/>
            <person name="Ott S."/>
            <person name="Godinez A."/>
            <person name="Nagaraj S."/>
            <person name="Vyas G."/>
            <person name="Aluvathingal J."/>
            <person name="Nadendla S."/>
            <person name="Geyer C."/>
            <person name="Nandy P."/>
            <person name="Hobson J."/>
            <person name="Sichtig H."/>
        </authorList>
    </citation>
    <scope>NUCLEOTIDE SEQUENCE [LARGE SCALE GENOMIC DNA]</scope>
    <source>
        <strain evidence="4 6">FDAARGOS_185</strain>
    </source>
</reference>